<feature type="domain" description="Recombinase" evidence="3">
    <location>
        <begin position="91"/>
        <end position="229"/>
    </location>
</feature>
<reference evidence="5" key="1">
    <citation type="submission" date="2015-07" db="EMBL/GenBank/DDBJ databases">
        <authorList>
            <person name="Ju K.-S."/>
            <person name="Doroghazi J.R."/>
            <person name="Metcalf W.W."/>
        </authorList>
    </citation>
    <scope>NUCLEOTIDE SEQUENCE [LARGE SCALE GENOMIC DNA]</scope>
    <source>
        <strain evidence="5">NRRL 2290</strain>
    </source>
</reference>
<keyword evidence="1" id="KW-0238">DNA-binding</keyword>
<dbReference type="STRING" id="67356.AQJ84_20340"/>
<protein>
    <submittedName>
        <fullName evidence="4">Recombinase</fullName>
    </submittedName>
</protein>
<keyword evidence="2" id="KW-0233">DNA recombination</keyword>
<dbReference type="InterPro" id="IPR038109">
    <property type="entry name" value="DNA_bind_recomb_sf"/>
</dbReference>
<sequence length="349" mass="38428">MWSHVDRAVRSVAHMAELVAWGRQHARTLVFAMPEAGHPIVVTPRADGCTIRRCMELAHDAEQEARTISNRLTSSHEALRAAGRYGGGLVPFGYRKAPHPSGSGWCLAPDPESAALVRTIIEDVHAGRSLIAIARRLNESRVPVPRDRHAQLQGRPMGGRRHGRDFERFRWTSGTLSKVLRSPSLMGHRTHGGQTVRDESGDPVLIGESLLTNDEFDVLQDALLRRSNGTRSPRRGTTALLTGVAYCSGCDGRMYFAIRKGYPYGDYVCRTTARGEVCPAPAAMRSDWLEGYVLSRYRRVAATDGDVPRERLLRDGVVVTVGKGRSGGAPSRLTGPDTSRLTFTRRARL</sequence>
<dbReference type="Pfam" id="PF13408">
    <property type="entry name" value="Zn_ribbon_recom"/>
    <property type="match status" value="1"/>
</dbReference>
<dbReference type="Pfam" id="PF07508">
    <property type="entry name" value="Recombinase"/>
    <property type="match status" value="1"/>
</dbReference>
<dbReference type="InterPro" id="IPR025827">
    <property type="entry name" value="Zn_ribbon_recom_dom"/>
</dbReference>
<dbReference type="GO" id="GO:0000150">
    <property type="term" value="F:DNA strand exchange activity"/>
    <property type="evidence" value="ECO:0007669"/>
    <property type="project" value="InterPro"/>
</dbReference>
<dbReference type="InterPro" id="IPR011109">
    <property type="entry name" value="DNA_bind_recombinase_dom"/>
</dbReference>
<dbReference type="AlphaFoldDB" id="A0A0L8L5P5"/>
<comment type="caution">
    <text evidence="4">The sequence shown here is derived from an EMBL/GenBank/DDBJ whole genome shotgun (WGS) entry which is preliminary data.</text>
</comment>
<evidence type="ECO:0000259" key="3">
    <source>
        <dbReference type="PROSITE" id="PS51737"/>
    </source>
</evidence>
<organism evidence="4 5">
    <name type="scientific">Streptomyces resistomycificus</name>
    <dbReference type="NCBI Taxonomy" id="67356"/>
    <lineage>
        <taxon>Bacteria</taxon>
        <taxon>Bacillati</taxon>
        <taxon>Actinomycetota</taxon>
        <taxon>Actinomycetes</taxon>
        <taxon>Kitasatosporales</taxon>
        <taxon>Streptomycetaceae</taxon>
        <taxon>Streptomyces</taxon>
        <taxon>Streptomyces aurantiacus group</taxon>
    </lineage>
</organism>
<evidence type="ECO:0000256" key="1">
    <source>
        <dbReference type="ARBA" id="ARBA00023125"/>
    </source>
</evidence>
<dbReference type="PANTHER" id="PTHR30461:SF2">
    <property type="entry name" value="SERINE RECOMBINASE PINE-RELATED"/>
    <property type="match status" value="1"/>
</dbReference>
<proteinExistence type="predicted"/>
<dbReference type="Proteomes" id="UP000037251">
    <property type="component" value="Unassembled WGS sequence"/>
</dbReference>
<accession>A0A0L8L5P5</accession>
<evidence type="ECO:0000313" key="4">
    <source>
        <dbReference type="EMBL" id="KOG33528.1"/>
    </source>
</evidence>
<dbReference type="eggNOG" id="COG1961">
    <property type="taxonomic scope" value="Bacteria"/>
</dbReference>
<name>A0A0L8L5P5_9ACTN</name>
<dbReference type="PROSITE" id="PS51737">
    <property type="entry name" value="RECOMBINASE_DNA_BIND"/>
    <property type="match status" value="1"/>
</dbReference>
<evidence type="ECO:0000256" key="2">
    <source>
        <dbReference type="ARBA" id="ARBA00023172"/>
    </source>
</evidence>
<gene>
    <name evidence="4" type="ORF">ADK37_22185</name>
</gene>
<dbReference type="Gene3D" id="3.90.1750.20">
    <property type="entry name" value="Putative Large Serine Recombinase, Chain B, Domain 2"/>
    <property type="match status" value="1"/>
</dbReference>
<evidence type="ECO:0000313" key="5">
    <source>
        <dbReference type="Proteomes" id="UP000037251"/>
    </source>
</evidence>
<dbReference type="EMBL" id="LGUS01000172">
    <property type="protein sequence ID" value="KOG33528.1"/>
    <property type="molecule type" value="Genomic_DNA"/>
</dbReference>
<keyword evidence="5" id="KW-1185">Reference proteome</keyword>
<dbReference type="PANTHER" id="PTHR30461">
    <property type="entry name" value="DNA-INVERTASE FROM LAMBDOID PROPHAGE"/>
    <property type="match status" value="1"/>
</dbReference>
<dbReference type="GO" id="GO:0003677">
    <property type="term" value="F:DNA binding"/>
    <property type="evidence" value="ECO:0007669"/>
    <property type="project" value="UniProtKB-KW"/>
</dbReference>
<dbReference type="InterPro" id="IPR050639">
    <property type="entry name" value="SSR_resolvase"/>
</dbReference>
<dbReference type="PATRIC" id="fig|67356.5.peg.4723"/>